<dbReference type="InterPro" id="IPR036250">
    <property type="entry name" value="AcylCo_DH-like_C"/>
</dbReference>
<evidence type="ECO:0000313" key="11">
    <source>
        <dbReference type="Proteomes" id="UP000460290"/>
    </source>
</evidence>
<dbReference type="InterPro" id="IPR009075">
    <property type="entry name" value="AcylCo_DH/oxidase_C"/>
</dbReference>
<evidence type="ECO:0000256" key="3">
    <source>
        <dbReference type="ARBA" id="ARBA00022630"/>
    </source>
</evidence>
<dbReference type="Pfam" id="PF02770">
    <property type="entry name" value="Acyl-CoA_dh_M"/>
    <property type="match status" value="1"/>
</dbReference>
<evidence type="ECO:0000259" key="7">
    <source>
        <dbReference type="Pfam" id="PF00441"/>
    </source>
</evidence>
<comment type="caution">
    <text evidence="10">The sequence shown here is derived from an EMBL/GenBank/DDBJ whole genome shotgun (WGS) entry which is preliminary data.</text>
</comment>
<name>A0A844Z771_9SPHN</name>
<feature type="domain" description="Acyl-CoA dehydrogenase/oxidase N-terminal" evidence="9">
    <location>
        <begin position="156"/>
        <end position="272"/>
    </location>
</feature>
<dbReference type="SUPFAM" id="SSF47203">
    <property type="entry name" value="Acyl-CoA dehydrogenase C-terminal domain-like"/>
    <property type="match status" value="1"/>
</dbReference>
<protein>
    <submittedName>
        <fullName evidence="10">Acyl-CoA dehydrogenase</fullName>
    </submittedName>
</protein>
<sequence>MTDETAPIASLDASLRLVDQLDHIFSDLGKALAAACASDGRLDEERFDAQQVLSYEFALAAAELQSARDFLKQVSVGAQAENAALAQVFAGKTLPGTVGRMEAIAAELGHSEKINGIRQSPDYLATLESASPAKLAVAGARVCAGGDAFKAIATNDDVDMAREMFVRFARDAVAPLAEEIHRRDLDIPDSLLRQMADMGVFGLSIPEKFGGSAPDSGENTQTMIAVTEALSEASLGAGGSLITRPEILARAILAGGTEDQKADWLPRIASGETLAAISITEPDHGSDAASLKLKASKVEGGWVLNGAKTWCTFAGKADVLMVVARTGSEPGFKGLSILLVEKPRYDGHEFDLEQGGGGRVRGRAIATIGYRGMHSFEMSYEDFFVPDSHVLGEEAGLGRGFYFTMNGMTGGRIQTAARASGVMMAALSESIRYANDRVIFGKPLSQHQLTQSKIATMAARFMASRALAYNVAKRMDAGGGQMEASLAKLFACRSAEYVTREAVQIHGGMGYAEEYAVSRYFVDARVLSIFEGAEETLALRVIARGILGDHLKAAAG</sequence>
<dbReference type="OrthoDB" id="7459120at2"/>
<gene>
    <name evidence="10" type="ORF">GRI35_00040</name>
</gene>
<feature type="domain" description="Acyl-CoA oxidase/dehydrogenase middle" evidence="8">
    <location>
        <begin position="276"/>
        <end position="382"/>
    </location>
</feature>
<evidence type="ECO:0000256" key="5">
    <source>
        <dbReference type="ARBA" id="ARBA00023002"/>
    </source>
</evidence>
<dbReference type="SUPFAM" id="SSF56645">
    <property type="entry name" value="Acyl-CoA dehydrogenase NM domain-like"/>
    <property type="match status" value="1"/>
</dbReference>
<dbReference type="EMBL" id="WTYZ01000001">
    <property type="protein sequence ID" value="MXO81759.1"/>
    <property type="molecule type" value="Genomic_DNA"/>
</dbReference>
<comment type="cofactor">
    <cofactor evidence="1 6">
        <name>FAD</name>
        <dbReference type="ChEBI" id="CHEBI:57692"/>
    </cofactor>
</comment>
<dbReference type="Pfam" id="PF02771">
    <property type="entry name" value="Acyl-CoA_dh_N"/>
    <property type="match status" value="1"/>
</dbReference>
<reference evidence="10 11" key="1">
    <citation type="submission" date="2019-12" db="EMBL/GenBank/DDBJ databases">
        <title>Genomic-based taxomic classification of the family Erythrobacteraceae.</title>
        <authorList>
            <person name="Xu L."/>
        </authorList>
    </citation>
    <scope>NUCLEOTIDE SEQUENCE [LARGE SCALE GENOMIC DNA]</scope>
    <source>
        <strain evidence="10 11">KCTC 42006</strain>
    </source>
</reference>
<dbReference type="PROSITE" id="PS00073">
    <property type="entry name" value="ACYL_COA_DH_2"/>
    <property type="match status" value="1"/>
</dbReference>
<evidence type="ECO:0000259" key="8">
    <source>
        <dbReference type="Pfam" id="PF02770"/>
    </source>
</evidence>
<dbReference type="InterPro" id="IPR009100">
    <property type="entry name" value="AcylCoA_DH/oxidase_NM_dom_sf"/>
</dbReference>
<comment type="similarity">
    <text evidence="2 6">Belongs to the acyl-CoA dehydrogenase family.</text>
</comment>
<evidence type="ECO:0000256" key="2">
    <source>
        <dbReference type="ARBA" id="ARBA00009347"/>
    </source>
</evidence>
<dbReference type="RefSeq" id="WP_160612131.1">
    <property type="nucleotide sequence ID" value="NZ_JAUFQM010000001.1"/>
</dbReference>
<evidence type="ECO:0000256" key="6">
    <source>
        <dbReference type="RuleBase" id="RU362125"/>
    </source>
</evidence>
<dbReference type="InterPro" id="IPR013786">
    <property type="entry name" value="AcylCoA_DH/ox_N"/>
</dbReference>
<dbReference type="GO" id="GO:0050660">
    <property type="term" value="F:flavin adenine dinucleotide binding"/>
    <property type="evidence" value="ECO:0007669"/>
    <property type="project" value="InterPro"/>
</dbReference>
<dbReference type="InterPro" id="IPR046373">
    <property type="entry name" value="Acyl-CoA_Oxase/DH_mid-dom_sf"/>
</dbReference>
<dbReference type="InterPro" id="IPR006091">
    <property type="entry name" value="Acyl-CoA_Oxase/DH_mid-dom"/>
</dbReference>
<keyword evidence="5 6" id="KW-0560">Oxidoreductase</keyword>
<keyword evidence="4 6" id="KW-0274">FAD</keyword>
<dbReference type="InterPro" id="IPR037069">
    <property type="entry name" value="AcylCoA_DH/ox_N_sf"/>
</dbReference>
<dbReference type="GO" id="GO:0003995">
    <property type="term" value="F:acyl-CoA dehydrogenase activity"/>
    <property type="evidence" value="ECO:0007669"/>
    <property type="project" value="InterPro"/>
</dbReference>
<dbReference type="InterPro" id="IPR006089">
    <property type="entry name" value="Acyl-CoA_DH_CS"/>
</dbReference>
<keyword evidence="11" id="KW-1185">Reference proteome</keyword>
<dbReference type="AlphaFoldDB" id="A0A844Z771"/>
<evidence type="ECO:0000256" key="4">
    <source>
        <dbReference type="ARBA" id="ARBA00022827"/>
    </source>
</evidence>
<dbReference type="Gene3D" id="1.10.540.10">
    <property type="entry name" value="Acyl-CoA dehydrogenase/oxidase, N-terminal domain"/>
    <property type="match status" value="1"/>
</dbReference>
<feature type="domain" description="Acyl-CoA dehydrogenase/oxidase C-terminal" evidence="7">
    <location>
        <begin position="398"/>
        <end position="546"/>
    </location>
</feature>
<evidence type="ECO:0000259" key="9">
    <source>
        <dbReference type="Pfam" id="PF02771"/>
    </source>
</evidence>
<dbReference type="Proteomes" id="UP000460290">
    <property type="component" value="Unassembled WGS sequence"/>
</dbReference>
<evidence type="ECO:0000256" key="1">
    <source>
        <dbReference type="ARBA" id="ARBA00001974"/>
    </source>
</evidence>
<dbReference type="Gene3D" id="2.40.110.10">
    <property type="entry name" value="Butyryl-CoA Dehydrogenase, subunit A, domain 2"/>
    <property type="match status" value="1"/>
</dbReference>
<dbReference type="Gene3D" id="1.20.140.10">
    <property type="entry name" value="Butyryl-CoA Dehydrogenase, subunit A, domain 3"/>
    <property type="match status" value="1"/>
</dbReference>
<keyword evidence="3 6" id="KW-0285">Flavoprotein</keyword>
<accession>A0A844Z771</accession>
<dbReference type="PANTHER" id="PTHR43884:SF25">
    <property type="entry name" value="ACYL-COA DEHYDROGENASE YDBM-RELATED"/>
    <property type="match status" value="1"/>
</dbReference>
<evidence type="ECO:0000313" key="10">
    <source>
        <dbReference type="EMBL" id="MXO81759.1"/>
    </source>
</evidence>
<dbReference type="FunFam" id="1.20.140.10:FF:000001">
    <property type="entry name" value="Acyl-CoA dehydrogenase"/>
    <property type="match status" value="1"/>
</dbReference>
<organism evidence="10 11">
    <name type="scientific">Pontixanthobacter aestiaquae</name>
    <dbReference type="NCBI Taxonomy" id="1509367"/>
    <lineage>
        <taxon>Bacteria</taxon>
        <taxon>Pseudomonadati</taxon>
        <taxon>Pseudomonadota</taxon>
        <taxon>Alphaproteobacteria</taxon>
        <taxon>Sphingomonadales</taxon>
        <taxon>Erythrobacteraceae</taxon>
        <taxon>Pontixanthobacter</taxon>
    </lineage>
</organism>
<dbReference type="Pfam" id="PF00441">
    <property type="entry name" value="Acyl-CoA_dh_1"/>
    <property type="match status" value="1"/>
</dbReference>
<proteinExistence type="inferred from homology"/>
<dbReference type="PANTHER" id="PTHR43884">
    <property type="entry name" value="ACYL-COA DEHYDROGENASE"/>
    <property type="match status" value="1"/>
</dbReference>